<dbReference type="PANTHER" id="PTHR28259:SF1">
    <property type="entry name" value="FLUORIDE EXPORT PROTEIN 1-RELATED"/>
    <property type="match status" value="1"/>
</dbReference>
<dbReference type="EMBL" id="JAKGTH010000009">
    <property type="protein sequence ID" value="MCF4102069.1"/>
    <property type="molecule type" value="Genomic_DNA"/>
</dbReference>
<name>A0ABS9EIQ6_9FLAO</name>
<evidence type="ECO:0000313" key="13">
    <source>
        <dbReference type="Proteomes" id="UP001179363"/>
    </source>
</evidence>
<comment type="similarity">
    <text evidence="9 11">Belongs to the fluoride channel Fluc/FEX (TC 1.A.43) family.</text>
</comment>
<evidence type="ECO:0000256" key="8">
    <source>
        <dbReference type="ARBA" id="ARBA00023303"/>
    </source>
</evidence>
<evidence type="ECO:0000256" key="7">
    <source>
        <dbReference type="ARBA" id="ARBA00023136"/>
    </source>
</evidence>
<comment type="activity regulation">
    <text evidence="11">Na(+) is not transported, but it plays an essential structural role and its presence is essential for fluoride channel function.</text>
</comment>
<evidence type="ECO:0000313" key="12">
    <source>
        <dbReference type="EMBL" id="MCF4102069.1"/>
    </source>
</evidence>
<feature type="transmembrane region" description="Helical" evidence="11">
    <location>
        <begin position="95"/>
        <end position="119"/>
    </location>
</feature>
<dbReference type="Proteomes" id="UP001179363">
    <property type="component" value="Unassembled WGS sequence"/>
</dbReference>
<evidence type="ECO:0000256" key="9">
    <source>
        <dbReference type="ARBA" id="ARBA00035120"/>
    </source>
</evidence>
<evidence type="ECO:0000256" key="10">
    <source>
        <dbReference type="ARBA" id="ARBA00035585"/>
    </source>
</evidence>
<comment type="catalytic activity">
    <reaction evidence="10">
        <text>fluoride(in) = fluoride(out)</text>
        <dbReference type="Rhea" id="RHEA:76159"/>
        <dbReference type="ChEBI" id="CHEBI:17051"/>
    </reaction>
    <physiologicalReaction direction="left-to-right" evidence="10">
        <dbReference type="Rhea" id="RHEA:76160"/>
    </physiologicalReaction>
</comment>
<feature type="binding site" evidence="11">
    <location>
        <position position="77"/>
    </location>
    <ligand>
        <name>Na(+)</name>
        <dbReference type="ChEBI" id="CHEBI:29101"/>
        <note>structural</note>
    </ligand>
</feature>
<comment type="subcellular location">
    <subcellularLocation>
        <location evidence="1 11">Cell membrane</location>
        <topology evidence="1 11">Multi-pass membrane protein</topology>
    </subcellularLocation>
</comment>
<evidence type="ECO:0000256" key="4">
    <source>
        <dbReference type="ARBA" id="ARBA00022692"/>
    </source>
</evidence>
<keyword evidence="3" id="KW-0997">Cell inner membrane</keyword>
<proteinExistence type="inferred from homology"/>
<keyword evidence="6 11" id="KW-0406">Ion transport</keyword>
<feature type="binding site" evidence="11">
    <location>
        <position position="74"/>
    </location>
    <ligand>
        <name>Na(+)</name>
        <dbReference type="ChEBI" id="CHEBI:29101"/>
        <note>structural</note>
    </ligand>
</feature>
<dbReference type="Pfam" id="PF02537">
    <property type="entry name" value="CRCB"/>
    <property type="match status" value="1"/>
</dbReference>
<evidence type="ECO:0000256" key="3">
    <source>
        <dbReference type="ARBA" id="ARBA00022519"/>
    </source>
</evidence>
<feature type="transmembrane region" description="Helical" evidence="11">
    <location>
        <begin position="65"/>
        <end position="83"/>
    </location>
</feature>
<keyword evidence="8 11" id="KW-0407">Ion channel</keyword>
<keyword evidence="2 11" id="KW-1003">Cell membrane</keyword>
<keyword evidence="5 11" id="KW-1133">Transmembrane helix</keyword>
<evidence type="ECO:0000256" key="6">
    <source>
        <dbReference type="ARBA" id="ARBA00023065"/>
    </source>
</evidence>
<reference evidence="12" key="1">
    <citation type="submission" date="2022-01" db="EMBL/GenBank/DDBJ databases">
        <title>Gillisia lutea sp. nov., isolated from marine plastic residues from the Malvarosa beach (Valencia, Spain).</title>
        <authorList>
            <person name="Vidal-Verdu A."/>
            <person name="Molina-Menor E."/>
            <person name="Satari L."/>
            <person name="Pascual J."/>
            <person name="Pereto J."/>
            <person name="Porcar M."/>
        </authorList>
    </citation>
    <scope>NUCLEOTIDE SEQUENCE</scope>
    <source>
        <strain evidence="12">M10.2A</strain>
    </source>
</reference>
<feature type="transmembrane region" description="Helical" evidence="11">
    <location>
        <begin position="34"/>
        <end position="53"/>
    </location>
</feature>
<dbReference type="InterPro" id="IPR003691">
    <property type="entry name" value="FluC"/>
</dbReference>
<keyword evidence="11" id="KW-0479">Metal-binding</keyword>
<evidence type="ECO:0000256" key="1">
    <source>
        <dbReference type="ARBA" id="ARBA00004651"/>
    </source>
</evidence>
<comment type="function">
    <text evidence="11">Fluoride-specific ion channel. Important for reducing fluoride concentration in the cell, thus reducing its toxicity.</text>
</comment>
<keyword evidence="13" id="KW-1185">Reference proteome</keyword>
<dbReference type="NCBIfam" id="TIGR00494">
    <property type="entry name" value="crcB"/>
    <property type="match status" value="1"/>
</dbReference>
<sequence>MKAALMVFLGGGLGSVFRYLITKFIIQNEHSLPLGTFTVNIIGSLLLGLILGISLKNNYLSSNTMLFLATGFCGGFTTFSTFAVENQSLLRSGDYLNFVLYAFGSIVVGILAVSVGLYFSKFI</sequence>
<organism evidence="12 13">
    <name type="scientific">Gillisia lutea</name>
    <dbReference type="NCBI Taxonomy" id="2909668"/>
    <lineage>
        <taxon>Bacteria</taxon>
        <taxon>Pseudomonadati</taxon>
        <taxon>Bacteroidota</taxon>
        <taxon>Flavobacteriia</taxon>
        <taxon>Flavobacteriales</taxon>
        <taxon>Flavobacteriaceae</taxon>
        <taxon>Gillisia</taxon>
    </lineage>
</organism>
<keyword evidence="11" id="KW-0915">Sodium</keyword>
<protein>
    <recommendedName>
        <fullName evidence="11">Fluoride-specific ion channel FluC</fullName>
    </recommendedName>
</protein>
<gene>
    <name evidence="11 12" type="primary">crcB</name>
    <name evidence="11" type="synonym">fluC</name>
    <name evidence="12" type="ORF">L1I30_10360</name>
</gene>
<evidence type="ECO:0000256" key="11">
    <source>
        <dbReference type="HAMAP-Rule" id="MF_00454"/>
    </source>
</evidence>
<evidence type="ECO:0000256" key="2">
    <source>
        <dbReference type="ARBA" id="ARBA00022475"/>
    </source>
</evidence>
<dbReference type="HAMAP" id="MF_00454">
    <property type="entry name" value="FluC"/>
    <property type="match status" value="1"/>
</dbReference>
<keyword evidence="11" id="KW-0813">Transport</keyword>
<keyword evidence="7 11" id="KW-0472">Membrane</keyword>
<dbReference type="RefSeq" id="WP_236134218.1">
    <property type="nucleotide sequence ID" value="NZ_JAKGTH010000009.1"/>
</dbReference>
<keyword evidence="4 11" id="KW-0812">Transmembrane</keyword>
<comment type="caution">
    <text evidence="12">The sequence shown here is derived from an EMBL/GenBank/DDBJ whole genome shotgun (WGS) entry which is preliminary data.</text>
</comment>
<dbReference type="PANTHER" id="PTHR28259">
    <property type="entry name" value="FLUORIDE EXPORT PROTEIN 1-RELATED"/>
    <property type="match status" value="1"/>
</dbReference>
<accession>A0ABS9EIQ6</accession>
<evidence type="ECO:0000256" key="5">
    <source>
        <dbReference type="ARBA" id="ARBA00022989"/>
    </source>
</evidence>